<evidence type="ECO:0000256" key="1">
    <source>
        <dbReference type="SAM" id="MobiDB-lite"/>
    </source>
</evidence>
<feature type="domain" description="Methyltransferase" evidence="2">
    <location>
        <begin position="123"/>
        <end position="217"/>
    </location>
</feature>
<evidence type="ECO:0000313" key="3">
    <source>
        <dbReference type="EMBL" id="GGS29289.1"/>
    </source>
</evidence>
<evidence type="ECO:0000313" key="4">
    <source>
        <dbReference type="Proteomes" id="UP000606194"/>
    </source>
</evidence>
<name>A0A918LBY4_9ACTN</name>
<sequence length="283" mass="31039">MKRRVEFVDEAIRLPQHAEPGEPTAPTERRQTVPYRQPPKTRVSTPSTGHTSPLSCSFKSAEAHCPTRDIRVNVRNGLHRVRGVDPADFYTGIVADLYGPLKSFSQDPEPYAAFVRQAGAPALELGCGDGEPLLELRRRGLDVDGVDSSADMLVRLRRRADEQGIPVTVFHQRMEAMSLPRRYRAIYLAGPTFTLLPDDATALAALGRIRAHLAEGGTALVPLFTPAPTPAEQIGRVRTAAAPDGAELRISVVAEQRDETTRTQTTLLRYRTSFAVLRPSGRG</sequence>
<dbReference type="SUPFAM" id="SSF53335">
    <property type="entry name" value="S-adenosyl-L-methionine-dependent methyltransferases"/>
    <property type="match status" value="1"/>
</dbReference>
<dbReference type="InterPro" id="IPR029063">
    <property type="entry name" value="SAM-dependent_MTases_sf"/>
</dbReference>
<accession>A0A918LBY4</accession>
<dbReference type="Proteomes" id="UP000606194">
    <property type="component" value="Unassembled WGS sequence"/>
</dbReference>
<proteinExistence type="predicted"/>
<comment type="caution">
    <text evidence="3">The sequence shown here is derived from an EMBL/GenBank/DDBJ whole genome shotgun (WGS) entry which is preliminary data.</text>
</comment>
<feature type="compositionally biased region" description="Basic and acidic residues" evidence="1">
    <location>
        <begin position="1"/>
        <end position="12"/>
    </location>
</feature>
<feature type="compositionally biased region" description="Polar residues" evidence="1">
    <location>
        <begin position="42"/>
        <end position="55"/>
    </location>
</feature>
<dbReference type="Pfam" id="PF13649">
    <property type="entry name" value="Methyltransf_25"/>
    <property type="match status" value="1"/>
</dbReference>
<reference evidence="3" key="2">
    <citation type="submission" date="2020-09" db="EMBL/GenBank/DDBJ databases">
        <authorList>
            <person name="Sun Q."/>
            <person name="Ohkuma M."/>
        </authorList>
    </citation>
    <scope>NUCLEOTIDE SEQUENCE</scope>
    <source>
        <strain evidence="3">JCM 4386</strain>
    </source>
</reference>
<dbReference type="EMBL" id="BMTL01000058">
    <property type="protein sequence ID" value="GGS29289.1"/>
    <property type="molecule type" value="Genomic_DNA"/>
</dbReference>
<reference evidence="3" key="1">
    <citation type="journal article" date="2014" name="Int. J. Syst. Evol. Microbiol.">
        <title>Complete genome sequence of Corynebacterium casei LMG S-19264T (=DSM 44701T), isolated from a smear-ripened cheese.</title>
        <authorList>
            <consortium name="US DOE Joint Genome Institute (JGI-PGF)"/>
            <person name="Walter F."/>
            <person name="Albersmeier A."/>
            <person name="Kalinowski J."/>
            <person name="Ruckert C."/>
        </authorList>
    </citation>
    <scope>NUCLEOTIDE SEQUENCE</scope>
    <source>
        <strain evidence="3">JCM 4386</strain>
    </source>
</reference>
<evidence type="ECO:0000259" key="2">
    <source>
        <dbReference type="Pfam" id="PF13649"/>
    </source>
</evidence>
<protein>
    <recommendedName>
        <fullName evidence="2">Methyltransferase domain-containing protein</fullName>
    </recommendedName>
</protein>
<gene>
    <name evidence="3" type="ORF">GCM10010269_80040</name>
</gene>
<dbReference type="AlphaFoldDB" id="A0A918LBY4"/>
<dbReference type="CDD" id="cd02440">
    <property type="entry name" value="AdoMet_MTases"/>
    <property type="match status" value="1"/>
</dbReference>
<feature type="region of interest" description="Disordered" evidence="1">
    <location>
        <begin position="1"/>
        <end position="55"/>
    </location>
</feature>
<keyword evidence="4" id="KW-1185">Reference proteome</keyword>
<dbReference type="Gene3D" id="2.20.130.10">
    <property type="entry name" value="CAC2371-like domains"/>
    <property type="match status" value="1"/>
</dbReference>
<dbReference type="InterPro" id="IPR041698">
    <property type="entry name" value="Methyltransf_25"/>
</dbReference>
<organism evidence="3 4">
    <name type="scientific">Streptomyces humidus</name>
    <dbReference type="NCBI Taxonomy" id="52259"/>
    <lineage>
        <taxon>Bacteria</taxon>
        <taxon>Bacillati</taxon>
        <taxon>Actinomycetota</taxon>
        <taxon>Actinomycetes</taxon>
        <taxon>Kitasatosporales</taxon>
        <taxon>Streptomycetaceae</taxon>
        <taxon>Streptomyces</taxon>
    </lineage>
</organism>
<dbReference type="GO" id="GO:0008168">
    <property type="term" value="F:methyltransferase activity"/>
    <property type="evidence" value="ECO:0007669"/>
    <property type="project" value="UniProtKB-ARBA"/>
</dbReference>
<dbReference type="Gene3D" id="3.40.50.150">
    <property type="entry name" value="Vaccinia Virus protein VP39"/>
    <property type="match status" value="1"/>
</dbReference>